<evidence type="ECO:0000256" key="1">
    <source>
        <dbReference type="SAM" id="MobiDB-lite"/>
    </source>
</evidence>
<sequence>MAVALGCVALAVAGCGVPGSGEPESLADAPGVGGPAAPVGDLKLPAPSRQSSPAELVNNFLRVGAAADFTNPGLRKEQRIPAAVEYAKQFLTPAGKEAWEPGDVITVIQVGEPIQTVDKFTVPYRRVGELDGDGTLTPLVGAPQNEELEFKVAPEGDSGPRLLASAPGKLLPLSLEGLQEYFEVRPVYFWDLRGRFLVPDRRYLSKGITAEKRVNTIVARVLAGPSEFLEKAVVDPPVEASIGNATLNGNNVVVNLPVSEQTDREDPLTMLASQLRWSLHPQRYSVDLKVGGRKVRTYSGTGYESANPSQPQTRGGRNEERLYAAVNGTVKPLEPGVTPPSILSRPENANVVAAAVNVRQNSAALVRRTSATAPPQLWVGRTPADQSAAQFRLAQFGGSISTFSRPSYLPGAGDRVLIVADNRLYDVDLGSGLASPVELPAVIGAPVAVSVAPDGARVAIVTATRAYVATLDPSKVPALINSGTGGSVREIFLGGLTNLKGVGWYYEHQLAVGGENGLVIAAIDGGALEAVGPVNLQGFRLTQLSAVPWSPATGDGGNLVIEAAGTNNAIQAYQPYRLNLDPLQPPPSPAGASPAPSASGASAPLAPKVTAPFYADVI</sequence>
<feature type="region of interest" description="Disordered" evidence="1">
    <location>
        <begin position="22"/>
        <end position="41"/>
    </location>
</feature>
<feature type="compositionally biased region" description="Low complexity" evidence="1">
    <location>
        <begin position="590"/>
        <end position="605"/>
    </location>
</feature>
<dbReference type="Pfam" id="PF10647">
    <property type="entry name" value="Gmad1"/>
    <property type="match status" value="1"/>
</dbReference>
<dbReference type="EMBL" id="BOPH01000061">
    <property type="protein sequence ID" value="GIJ69392.1"/>
    <property type="molecule type" value="Genomic_DNA"/>
</dbReference>
<dbReference type="InterPro" id="IPR018910">
    <property type="entry name" value="LpqB_C"/>
</dbReference>
<evidence type="ECO:0000313" key="5">
    <source>
        <dbReference type="EMBL" id="GIJ69392.1"/>
    </source>
</evidence>
<proteinExistence type="predicted"/>
<dbReference type="Proteomes" id="UP000635606">
    <property type="component" value="Unassembled WGS sequence"/>
</dbReference>
<dbReference type="InterPro" id="IPR059026">
    <property type="entry name" value="LpqB_N"/>
</dbReference>
<evidence type="ECO:0000259" key="3">
    <source>
        <dbReference type="Pfam" id="PF10647"/>
    </source>
</evidence>
<dbReference type="AlphaFoldDB" id="A0A8J3ZSH4"/>
<dbReference type="SUPFAM" id="SSF63825">
    <property type="entry name" value="YWTD domain"/>
    <property type="match status" value="1"/>
</dbReference>
<keyword evidence="6" id="KW-1185">Reference proteome</keyword>
<dbReference type="RefSeq" id="WP_203929314.1">
    <property type="nucleotide sequence ID" value="NZ_BOPH01000061.1"/>
</dbReference>
<evidence type="ECO:0000313" key="6">
    <source>
        <dbReference type="Proteomes" id="UP000635606"/>
    </source>
</evidence>
<feature type="region of interest" description="Disordered" evidence="1">
    <location>
        <begin position="581"/>
        <end position="605"/>
    </location>
</feature>
<comment type="caution">
    <text evidence="5">The sequence shown here is derived from an EMBL/GenBank/DDBJ whole genome shotgun (WGS) entry which is preliminary data.</text>
</comment>
<name>A0A8J3ZSH4_9ACTN</name>
<feature type="domain" description="Lipoprotein LpqB N-terminal" evidence="4">
    <location>
        <begin position="47"/>
        <end position="153"/>
    </location>
</feature>
<gene>
    <name evidence="5" type="ORF">Voc01_043090</name>
</gene>
<feature type="domain" description="GerMN" evidence="2">
    <location>
        <begin position="186"/>
        <end position="295"/>
    </location>
</feature>
<evidence type="ECO:0008006" key="7">
    <source>
        <dbReference type="Google" id="ProtNLM"/>
    </source>
</evidence>
<organism evidence="5 6">
    <name type="scientific">Virgisporangium ochraceum</name>
    <dbReference type="NCBI Taxonomy" id="65505"/>
    <lineage>
        <taxon>Bacteria</taxon>
        <taxon>Bacillati</taxon>
        <taxon>Actinomycetota</taxon>
        <taxon>Actinomycetes</taxon>
        <taxon>Micromonosporales</taxon>
        <taxon>Micromonosporaceae</taxon>
        <taxon>Virgisporangium</taxon>
    </lineage>
</organism>
<dbReference type="InterPro" id="IPR019606">
    <property type="entry name" value="GerMN"/>
</dbReference>
<accession>A0A8J3ZSH4</accession>
<evidence type="ECO:0000259" key="4">
    <source>
        <dbReference type="Pfam" id="PF25976"/>
    </source>
</evidence>
<protein>
    <recommendedName>
        <fullName evidence="7">GerMN domain-containing protein</fullName>
    </recommendedName>
</protein>
<feature type="compositionally biased region" description="Low complexity" evidence="1">
    <location>
        <begin position="27"/>
        <end position="41"/>
    </location>
</feature>
<dbReference type="Pfam" id="PF10646">
    <property type="entry name" value="Germane"/>
    <property type="match status" value="1"/>
</dbReference>
<feature type="domain" description="Lipoprotein LpqB C-terminal" evidence="3">
    <location>
        <begin position="348"/>
        <end position="516"/>
    </location>
</feature>
<dbReference type="Pfam" id="PF25976">
    <property type="entry name" value="LpqB_N"/>
    <property type="match status" value="1"/>
</dbReference>
<evidence type="ECO:0000259" key="2">
    <source>
        <dbReference type="Pfam" id="PF10646"/>
    </source>
</evidence>
<reference evidence="5" key="1">
    <citation type="submission" date="2021-01" db="EMBL/GenBank/DDBJ databases">
        <title>Whole genome shotgun sequence of Virgisporangium ochraceum NBRC 16418.</title>
        <authorList>
            <person name="Komaki H."/>
            <person name="Tamura T."/>
        </authorList>
    </citation>
    <scope>NUCLEOTIDE SEQUENCE</scope>
    <source>
        <strain evidence="5">NBRC 16418</strain>
    </source>
</reference>